<protein>
    <recommendedName>
        <fullName evidence="3">Saccharopine dehydrogenase NADP binding domain-containing protein</fullName>
    </recommendedName>
</protein>
<gene>
    <name evidence="1" type="ORF">KK083_01210</name>
</gene>
<evidence type="ECO:0008006" key="3">
    <source>
        <dbReference type="Google" id="ProtNLM"/>
    </source>
</evidence>
<sequence>MTKACDILILGTGSLAQELVEALSMTTHCRFGICVAGRDGEKASMLALIGNSRARMAGSETVFSASSVKWNDEGLAALLLQQTPKIIVHLSSLQSPWQLSVKSEWSLLVKKFGFGITAPLQMHLLLKLARVVKKEFPKTVILNGCYPDVCNALLAMTGFEVLSGVGNVAILEAVLRQCYQLNGDDSIDIIGHHYHVGQLISRRVSDPLAYPQVLINGKKVDGLPEKLSHVRLPSDASLNSITALTMVPLLHCLATNKEGNFNLPGPLGLPGGYPVLIRGGRAELLLPDGWTFQKALRRNIALSSREGIAWTNNSIFLDARVIRYLKKNHSRLEVFNTLDFLAA</sequence>
<keyword evidence="2" id="KW-1185">Reference proteome</keyword>
<reference evidence="1 2" key="1">
    <citation type="submission" date="2021-05" db="EMBL/GenBank/DDBJ databases">
        <title>A Polyphasic approach of four new species of the genus Ohtaekwangia: Ohtaekwangia histidinii sp. nov., Ohtaekwangia cretensis sp. nov., Ohtaekwangia indiensis sp. nov., Ohtaekwangia reichenbachii sp. nov. from diverse environment.</title>
        <authorList>
            <person name="Octaviana S."/>
        </authorList>
    </citation>
    <scope>NUCLEOTIDE SEQUENCE [LARGE SCALE GENOMIC DNA]</scope>
    <source>
        <strain evidence="1 2">PWU4</strain>
    </source>
</reference>
<evidence type="ECO:0000313" key="1">
    <source>
        <dbReference type="EMBL" id="MBT1695474.1"/>
    </source>
</evidence>
<dbReference type="Proteomes" id="UP001319200">
    <property type="component" value="Unassembled WGS sequence"/>
</dbReference>
<dbReference type="AlphaFoldDB" id="A0AAP2DKD1"/>
<dbReference type="EMBL" id="JAHESF010000001">
    <property type="protein sequence ID" value="MBT1695474.1"/>
    <property type="molecule type" value="Genomic_DNA"/>
</dbReference>
<comment type="caution">
    <text evidence="1">The sequence shown here is derived from an EMBL/GenBank/DDBJ whole genome shotgun (WGS) entry which is preliminary data.</text>
</comment>
<proteinExistence type="predicted"/>
<dbReference type="RefSeq" id="WP_254159662.1">
    <property type="nucleotide sequence ID" value="NZ_JAHESF010000001.1"/>
</dbReference>
<name>A0AAP2DKD1_9BACT</name>
<organism evidence="1 2">
    <name type="scientific">Chryseosolibacter histidini</name>
    <dbReference type="NCBI Taxonomy" id="2782349"/>
    <lineage>
        <taxon>Bacteria</taxon>
        <taxon>Pseudomonadati</taxon>
        <taxon>Bacteroidota</taxon>
        <taxon>Cytophagia</taxon>
        <taxon>Cytophagales</taxon>
        <taxon>Chryseotaleaceae</taxon>
        <taxon>Chryseosolibacter</taxon>
    </lineage>
</organism>
<evidence type="ECO:0000313" key="2">
    <source>
        <dbReference type="Proteomes" id="UP001319200"/>
    </source>
</evidence>
<accession>A0AAP2DKD1</accession>